<evidence type="ECO:0000256" key="1">
    <source>
        <dbReference type="ARBA" id="ARBA00022670"/>
    </source>
</evidence>
<dbReference type="PANTHER" id="PTHR43270">
    <property type="entry name" value="BETA-ALA-HIS DIPEPTIDASE"/>
    <property type="match status" value="1"/>
</dbReference>
<comment type="caution">
    <text evidence="4">The sequence shown here is derived from an EMBL/GenBank/DDBJ whole genome shotgun (WGS) entry which is preliminary data.</text>
</comment>
<protein>
    <submittedName>
        <fullName evidence="4">Uncharacterized protein</fullName>
    </submittedName>
</protein>
<dbReference type="GO" id="GO:0008233">
    <property type="term" value="F:peptidase activity"/>
    <property type="evidence" value="ECO:0007669"/>
    <property type="project" value="UniProtKB-KW"/>
</dbReference>
<name>A0A8S1PMB3_9CILI</name>
<reference evidence="4" key="1">
    <citation type="submission" date="2021-01" db="EMBL/GenBank/DDBJ databases">
        <authorList>
            <consortium name="Genoscope - CEA"/>
            <person name="William W."/>
        </authorList>
    </citation>
    <scope>NUCLEOTIDE SEQUENCE</scope>
</reference>
<gene>
    <name evidence="4" type="ORF">PSON_ATCC_30995.1.T0810203</name>
</gene>
<evidence type="ECO:0000256" key="2">
    <source>
        <dbReference type="ARBA" id="ARBA00022723"/>
    </source>
</evidence>
<keyword evidence="5" id="KW-1185">Reference proteome</keyword>
<proteinExistence type="predicted"/>
<dbReference type="EMBL" id="CAJJDN010000081">
    <property type="protein sequence ID" value="CAD8104136.1"/>
    <property type="molecule type" value="Genomic_DNA"/>
</dbReference>
<dbReference type="OrthoDB" id="7832001at2759"/>
<organism evidence="4 5">
    <name type="scientific">Paramecium sonneborni</name>
    <dbReference type="NCBI Taxonomy" id="65129"/>
    <lineage>
        <taxon>Eukaryota</taxon>
        <taxon>Sar</taxon>
        <taxon>Alveolata</taxon>
        <taxon>Ciliophora</taxon>
        <taxon>Intramacronucleata</taxon>
        <taxon>Oligohymenophorea</taxon>
        <taxon>Peniculida</taxon>
        <taxon>Parameciidae</taxon>
        <taxon>Paramecium</taxon>
    </lineage>
</organism>
<dbReference type="Pfam" id="PF01546">
    <property type="entry name" value="Peptidase_M20"/>
    <property type="match status" value="1"/>
</dbReference>
<dbReference type="GO" id="GO:0006508">
    <property type="term" value="P:proteolysis"/>
    <property type="evidence" value="ECO:0007669"/>
    <property type="project" value="UniProtKB-KW"/>
</dbReference>
<dbReference type="AlphaFoldDB" id="A0A8S1PMB3"/>
<evidence type="ECO:0000313" key="4">
    <source>
        <dbReference type="EMBL" id="CAD8104136.1"/>
    </source>
</evidence>
<dbReference type="InterPro" id="IPR051458">
    <property type="entry name" value="Cyt/Met_Dipeptidase"/>
</dbReference>
<dbReference type="PANTHER" id="PTHR43270:SF4">
    <property type="entry name" value="CARNOSINE DIPEPTIDASE 2, ISOFORM A"/>
    <property type="match status" value="1"/>
</dbReference>
<accession>A0A8S1PMB3</accession>
<dbReference type="GO" id="GO:0046872">
    <property type="term" value="F:metal ion binding"/>
    <property type="evidence" value="ECO:0007669"/>
    <property type="project" value="UniProtKB-KW"/>
</dbReference>
<dbReference type="InterPro" id="IPR002933">
    <property type="entry name" value="Peptidase_M20"/>
</dbReference>
<evidence type="ECO:0000313" key="5">
    <source>
        <dbReference type="Proteomes" id="UP000692954"/>
    </source>
</evidence>
<dbReference type="Proteomes" id="UP000692954">
    <property type="component" value="Unassembled WGS sequence"/>
</dbReference>
<keyword evidence="1" id="KW-0645">Protease</keyword>
<evidence type="ECO:0000256" key="3">
    <source>
        <dbReference type="ARBA" id="ARBA00022801"/>
    </source>
</evidence>
<keyword evidence="2" id="KW-0479">Metal-binding</keyword>
<sequence>MEKFIENFTKAQILPSLSDFVRIPNLSPQFDPEWDKNGLLDKACDHIVSWIEQQNIKNCKVEVLQIKGAPRAIHVNIQSLNPTVVFYYGHYDKQPHFPGWRDGFGPTTPVIEDNRMYGRGVADDGYAPYAAIGALQTLLSQGLEYPTIEMLFEGEEESGSNFLMQYYDILNLKRVDIMVALDSGSGDYERLWLTSSLRGSMKIDLNVKVLEYPIDADEAGVVPQPLNIMRILLNRLEDPNTGLVHKSLHTIIPPDRYEECLQSADLVKIEFARQSEKMESCNVQQYINRNWKPAVSYIGQDGFPLLQQNIDQIVPELTIRLSIRLPPNKCAKEAANFVKQLLEKDPPFNANVKANIIAAGTGLNIKSFSPKLKEILNSASKIFFKGNESRVFHEGASIPFLNQLNERSPQAEFLVLGVLGPDSNAHGANEMLDLNYMKGLIGCLAYTMNQFIKS</sequence>
<keyword evidence="3" id="KW-0378">Hydrolase</keyword>